<organism evidence="2 3">
    <name type="scientific">Kitasatospora indigofera</name>
    <dbReference type="NCBI Taxonomy" id="67307"/>
    <lineage>
        <taxon>Bacteria</taxon>
        <taxon>Bacillati</taxon>
        <taxon>Actinomycetota</taxon>
        <taxon>Actinomycetes</taxon>
        <taxon>Kitasatosporales</taxon>
        <taxon>Streptomycetaceae</taxon>
        <taxon>Kitasatospora</taxon>
    </lineage>
</organism>
<feature type="region of interest" description="Disordered" evidence="1">
    <location>
        <begin position="1"/>
        <end position="39"/>
    </location>
</feature>
<comment type="caution">
    <text evidence="2">The sequence shown here is derived from an EMBL/GenBank/DDBJ whole genome shotgun (WGS) entry which is preliminary data.</text>
</comment>
<dbReference type="EMBL" id="BNBO01000069">
    <property type="protein sequence ID" value="GHH83896.1"/>
    <property type="molecule type" value="Genomic_DNA"/>
</dbReference>
<protein>
    <recommendedName>
        <fullName evidence="4">HEAT repeat domain-containing protein</fullName>
    </recommendedName>
</protein>
<proteinExistence type="predicted"/>
<dbReference type="Proteomes" id="UP000617734">
    <property type="component" value="Unassembled WGS sequence"/>
</dbReference>
<reference evidence="2" key="2">
    <citation type="submission" date="2020-09" db="EMBL/GenBank/DDBJ databases">
        <authorList>
            <person name="Sun Q."/>
            <person name="Ohkuma M."/>
        </authorList>
    </citation>
    <scope>NUCLEOTIDE SEQUENCE</scope>
    <source>
        <strain evidence="2">JCM 4646</strain>
    </source>
</reference>
<accession>A0A919GH57</accession>
<sequence>MPLPALHGPTYRRSGTTEAASCTRTDGNAAASRPAGLGPRIHRRNERLRSDPYARETLRSLLGPATVPRPSRRVRHLDETPTGGTLLTLLADPGARKDAKVHALRLLACRPSEPGLLALVPSLSDQDGRFPLPGLARAVARCGPLAVPDARTWVEDGRGWLVRIGLEILAEHGDASDVPVLTAHLTADLEQGSWCGPKVLAASLARFGPQAAEALPLLRRYWLHTPHSYERPAYLEALAAIDPDGLEHAYTESLWDCEADARMLGIAGAPDLPQVRDRLAQLRDDPLETPEARRAAAARLGRPRGV</sequence>
<feature type="compositionally biased region" description="Polar residues" evidence="1">
    <location>
        <begin position="13"/>
        <end position="26"/>
    </location>
</feature>
<evidence type="ECO:0000313" key="3">
    <source>
        <dbReference type="Proteomes" id="UP000617734"/>
    </source>
</evidence>
<dbReference type="AlphaFoldDB" id="A0A919GH57"/>
<evidence type="ECO:0008006" key="4">
    <source>
        <dbReference type="Google" id="ProtNLM"/>
    </source>
</evidence>
<evidence type="ECO:0000313" key="2">
    <source>
        <dbReference type="EMBL" id="GHH83896.1"/>
    </source>
</evidence>
<keyword evidence="3" id="KW-1185">Reference proteome</keyword>
<gene>
    <name evidence="2" type="ORF">GCM10018781_72040</name>
</gene>
<feature type="compositionally biased region" description="Basic and acidic residues" evidence="1">
    <location>
        <begin position="284"/>
        <end position="294"/>
    </location>
</feature>
<evidence type="ECO:0000256" key="1">
    <source>
        <dbReference type="SAM" id="MobiDB-lite"/>
    </source>
</evidence>
<feature type="region of interest" description="Disordered" evidence="1">
    <location>
        <begin position="284"/>
        <end position="306"/>
    </location>
</feature>
<name>A0A919GH57_9ACTN</name>
<reference evidence="2" key="1">
    <citation type="journal article" date="2014" name="Int. J. Syst. Evol. Microbiol.">
        <title>Complete genome sequence of Corynebacterium casei LMG S-19264T (=DSM 44701T), isolated from a smear-ripened cheese.</title>
        <authorList>
            <consortium name="US DOE Joint Genome Institute (JGI-PGF)"/>
            <person name="Walter F."/>
            <person name="Albersmeier A."/>
            <person name="Kalinowski J."/>
            <person name="Ruckert C."/>
        </authorList>
    </citation>
    <scope>NUCLEOTIDE SEQUENCE</scope>
    <source>
        <strain evidence="2">JCM 4646</strain>
    </source>
</reference>